<name>A0A5R8QHA9_9FIRM</name>
<dbReference type="SUPFAM" id="SSF52266">
    <property type="entry name" value="SGNH hydrolase"/>
    <property type="match status" value="1"/>
</dbReference>
<comment type="caution">
    <text evidence="2">The sequence shown here is derived from an EMBL/GenBank/DDBJ whole genome shotgun (WGS) entry which is preliminary data.</text>
</comment>
<dbReference type="RefSeq" id="WP_138189736.1">
    <property type="nucleotide sequence ID" value="NZ_VBWP01000001.1"/>
</dbReference>
<sequence>MNVVKPGYFGYDYTDAKRDQFDQRNEYLLANNTQVDILFYGDSITEAFLITAYEYLGTVVNSGIGGDRTVYMRKRFEADALQLNPNKVILLGGINDVQAWLRGEEYVGYDADGIVAEVTANIIEMADMVLGAGNQVLVASVLPIKRPPEKLIDNELAAVIIRRINSVLRDYTEVSGADFVDYYSAFVDRPSGMLIESYASDGLHPNETGYKIMIDILNKHI</sequence>
<dbReference type="Pfam" id="PF13472">
    <property type="entry name" value="Lipase_GDSL_2"/>
    <property type="match status" value="1"/>
</dbReference>
<evidence type="ECO:0000313" key="2">
    <source>
        <dbReference type="EMBL" id="TLG77126.1"/>
    </source>
</evidence>
<dbReference type="InParanoid" id="A0A5R8QHA9"/>
<dbReference type="InterPro" id="IPR036514">
    <property type="entry name" value="SGNH_hydro_sf"/>
</dbReference>
<dbReference type="OrthoDB" id="2513075at2"/>
<dbReference type="InterPro" id="IPR051532">
    <property type="entry name" value="Ester_Hydrolysis_Enzymes"/>
</dbReference>
<dbReference type="Proteomes" id="UP000306912">
    <property type="component" value="Unassembled WGS sequence"/>
</dbReference>
<organism evidence="2 3">
    <name type="scientific">Culicoidibacter larvae</name>
    <dbReference type="NCBI Taxonomy" id="2579976"/>
    <lineage>
        <taxon>Bacteria</taxon>
        <taxon>Bacillati</taxon>
        <taxon>Bacillota</taxon>
        <taxon>Culicoidibacteria</taxon>
        <taxon>Culicoidibacterales</taxon>
        <taxon>Culicoidibacteraceae</taxon>
        <taxon>Culicoidibacter</taxon>
    </lineage>
</organism>
<feature type="domain" description="SGNH hydrolase-type esterase" evidence="1">
    <location>
        <begin position="39"/>
        <end position="212"/>
    </location>
</feature>
<dbReference type="PANTHER" id="PTHR30383">
    <property type="entry name" value="THIOESTERASE 1/PROTEASE 1/LYSOPHOSPHOLIPASE L1"/>
    <property type="match status" value="1"/>
</dbReference>
<dbReference type="InterPro" id="IPR013830">
    <property type="entry name" value="SGNH_hydro"/>
</dbReference>
<accession>A0A5R8QHA9</accession>
<evidence type="ECO:0000313" key="3">
    <source>
        <dbReference type="Proteomes" id="UP000306912"/>
    </source>
</evidence>
<protein>
    <recommendedName>
        <fullName evidence="1">SGNH hydrolase-type esterase domain-containing protein</fullName>
    </recommendedName>
</protein>
<dbReference type="GO" id="GO:0004622">
    <property type="term" value="F:phosphatidylcholine lysophospholipase activity"/>
    <property type="evidence" value="ECO:0007669"/>
    <property type="project" value="TreeGrafter"/>
</dbReference>
<dbReference type="Gene3D" id="3.40.50.1110">
    <property type="entry name" value="SGNH hydrolase"/>
    <property type="match status" value="1"/>
</dbReference>
<dbReference type="EMBL" id="VBWP01000001">
    <property type="protein sequence ID" value="TLG77126.1"/>
    <property type="molecule type" value="Genomic_DNA"/>
</dbReference>
<evidence type="ECO:0000259" key="1">
    <source>
        <dbReference type="Pfam" id="PF13472"/>
    </source>
</evidence>
<keyword evidence="3" id="KW-1185">Reference proteome</keyword>
<dbReference type="PANTHER" id="PTHR30383:SF5">
    <property type="entry name" value="SGNH HYDROLASE-TYPE ESTERASE DOMAIN-CONTAINING PROTEIN"/>
    <property type="match status" value="1"/>
</dbReference>
<gene>
    <name evidence="2" type="ORF">FEZ08_00475</name>
</gene>
<reference evidence="2 3" key="1">
    <citation type="submission" date="2019-05" db="EMBL/GenBank/DDBJ databases">
        <title>Culicoidintestinum kansasii gen. nov., sp. nov. from the gastrointestinal tract of the biting midge, Culicoides sonorensis.</title>
        <authorList>
            <person name="Neupane S."/>
            <person name="Ghosh A."/>
            <person name="Gunther S."/>
            <person name="Martin K."/>
            <person name="Zurek L."/>
        </authorList>
    </citation>
    <scope>NUCLEOTIDE SEQUENCE [LARGE SCALE GENOMIC DNA]</scope>
    <source>
        <strain evidence="2 3">CS-1</strain>
    </source>
</reference>
<proteinExistence type="predicted"/>
<dbReference type="AlphaFoldDB" id="A0A5R8QHA9"/>